<feature type="region of interest" description="Disordered" evidence="1">
    <location>
        <begin position="392"/>
        <end position="453"/>
    </location>
</feature>
<feature type="region of interest" description="Disordered" evidence="1">
    <location>
        <begin position="1"/>
        <end position="77"/>
    </location>
</feature>
<dbReference type="PANTHER" id="PTHR42024">
    <property type="entry name" value="AMINO ACID PERMEASE_ SLC12A DOMAIN-CONTAINING PROTEIN"/>
    <property type="match status" value="1"/>
</dbReference>
<evidence type="ECO:0000256" key="2">
    <source>
        <dbReference type="SAM" id="Phobius"/>
    </source>
</evidence>
<dbReference type="STRING" id="576137.A0A1L7X6F5"/>
<organism evidence="3 4">
    <name type="scientific">Phialocephala subalpina</name>
    <dbReference type="NCBI Taxonomy" id="576137"/>
    <lineage>
        <taxon>Eukaryota</taxon>
        <taxon>Fungi</taxon>
        <taxon>Dikarya</taxon>
        <taxon>Ascomycota</taxon>
        <taxon>Pezizomycotina</taxon>
        <taxon>Leotiomycetes</taxon>
        <taxon>Helotiales</taxon>
        <taxon>Mollisiaceae</taxon>
        <taxon>Phialocephala</taxon>
        <taxon>Phialocephala fortinii species complex</taxon>
    </lineage>
</organism>
<feature type="compositionally biased region" description="Basic and acidic residues" evidence="1">
    <location>
        <begin position="444"/>
        <end position="453"/>
    </location>
</feature>
<dbReference type="EMBL" id="FJOG01000016">
    <property type="protein sequence ID" value="CZR60605.1"/>
    <property type="molecule type" value="Genomic_DNA"/>
</dbReference>
<name>A0A1L7X6F5_9HELO</name>
<evidence type="ECO:0000256" key="1">
    <source>
        <dbReference type="SAM" id="MobiDB-lite"/>
    </source>
</evidence>
<dbReference type="Proteomes" id="UP000184330">
    <property type="component" value="Unassembled WGS sequence"/>
</dbReference>
<sequence length="453" mass="50475">MPEVIRGSRRSNSFPVRPAESEPNVTTTPTSPVHDRRVTFEQNREETSNSLPTARTFSPRASESNRRHSSHYRRSRDISEEERDVYYDSRAATQREYRRRGSTLQSYYSQHPELLPQLPFTFRHGFKRWKLAGYIALMIFDACIVPIILYYAMTFGGNVQGYITFAVVTAIWGGPTYVEFAIRSLRLIKKENFFKPLGANERWAFDITNWMLVLTIAVVTSLLIVGAAPHEVFLRVLSMPGPAILYCLAGPIFLISLYSARGWKAPFRISSTAKGEKVLPGIYYIAEDIVAVNAGGGRPFREGWAARYNASPIFRKMVRDLSWFWSIPGLVVAVACTVVICIHPVPKAVAYGIGWGVPFLWAGIWAAITVPWVQSAMARERHGWEDDSAIEAGKEEEGAPPANAPGPLAEKASEASTLGGHEDDTTETNEKKKTDNVDDAGESAARHSEATTV</sequence>
<feature type="compositionally biased region" description="Low complexity" evidence="1">
    <location>
        <begin position="399"/>
        <end position="410"/>
    </location>
</feature>
<accession>A0A1L7X6F5</accession>
<keyword evidence="4" id="KW-1185">Reference proteome</keyword>
<keyword evidence="2" id="KW-0472">Membrane</keyword>
<feature type="compositionally biased region" description="Basic and acidic residues" evidence="1">
    <location>
        <begin position="420"/>
        <end position="436"/>
    </location>
</feature>
<feature type="transmembrane region" description="Helical" evidence="2">
    <location>
        <begin position="243"/>
        <end position="260"/>
    </location>
</feature>
<feature type="compositionally biased region" description="Basic and acidic residues" evidence="1">
    <location>
        <begin position="33"/>
        <end position="47"/>
    </location>
</feature>
<feature type="transmembrane region" description="Helical" evidence="2">
    <location>
        <begin position="203"/>
        <end position="228"/>
    </location>
</feature>
<feature type="transmembrane region" description="Helical" evidence="2">
    <location>
        <begin position="131"/>
        <end position="153"/>
    </location>
</feature>
<gene>
    <name evidence="3" type="ORF">PAC_10501</name>
</gene>
<dbReference type="PANTHER" id="PTHR42024:SF1">
    <property type="entry name" value="AMINO ACID PERMEASE_ SLC12A DOMAIN-CONTAINING PROTEIN"/>
    <property type="match status" value="1"/>
</dbReference>
<feature type="transmembrane region" description="Helical" evidence="2">
    <location>
        <begin position="351"/>
        <end position="373"/>
    </location>
</feature>
<feature type="transmembrane region" description="Helical" evidence="2">
    <location>
        <begin position="159"/>
        <end position="182"/>
    </location>
</feature>
<reference evidence="3 4" key="1">
    <citation type="submission" date="2016-03" db="EMBL/GenBank/DDBJ databases">
        <authorList>
            <person name="Ploux O."/>
        </authorList>
    </citation>
    <scope>NUCLEOTIDE SEQUENCE [LARGE SCALE GENOMIC DNA]</scope>
    <source>
        <strain evidence="3 4">UAMH 11012</strain>
    </source>
</reference>
<dbReference type="OrthoDB" id="4838853at2759"/>
<evidence type="ECO:0000313" key="3">
    <source>
        <dbReference type="EMBL" id="CZR60605.1"/>
    </source>
</evidence>
<proteinExistence type="predicted"/>
<feature type="transmembrane region" description="Helical" evidence="2">
    <location>
        <begin position="323"/>
        <end position="345"/>
    </location>
</feature>
<keyword evidence="2" id="KW-0812">Transmembrane</keyword>
<protein>
    <submittedName>
        <fullName evidence="3">Uncharacterized protein</fullName>
    </submittedName>
</protein>
<feature type="compositionally biased region" description="Polar residues" evidence="1">
    <location>
        <begin position="48"/>
        <end position="61"/>
    </location>
</feature>
<dbReference type="AlphaFoldDB" id="A0A1L7X6F5"/>
<keyword evidence="2" id="KW-1133">Transmembrane helix</keyword>
<evidence type="ECO:0000313" key="4">
    <source>
        <dbReference type="Proteomes" id="UP000184330"/>
    </source>
</evidence>